<reference evidence="4" key="1">
    <citation type="journal article" date="2015" name="BMC Genomics">
        <title>Genomic and transcriptomic analysis of the endophytic fungus Pestalotiopsis fici reveals its lifestyle and high potential for synthesis of natural products.</title>
        <authorList>
            <person name="Wang X."/>
            <person name="Zhang X."/>
            <person name="Liu L."/>
            <person name="Xiang M."/>
            <person name="Wang W."/>
            <person name="Sun X."/>
            <person name="Che Y."/>
            <person name="Guo L."/>
            <person name="Liu G."/>
            <person name="Guo L."/>
            <person name="Wang C."/>
            <person name="Yin W.B."/>
            <person name="Stadler M."/>
            <person name="Zhang X."/>
            <person name="Liu X."/>
        </authorList>
    </citation>
    <scope>NUCLEOTIDE SEQUENCE [LARGE SCALE GENOMIC DNA]</scope>
    <source>
        <strain evidence="4">W106-1 / CGMCC3.15140</strain>
    </source>
</reference>
<keyword evidence="4" id="KW-1185">Reference proteome</keyword>
<feature type="region of interest" description="Disordered" evidence="1">
    <location>
        <begin position="317"/>
        <end position="358"/>
    </location>
</feature>
<gene>
    <name evidence="3" type="ORF">PFICI_09315</name>
</gene>
<dbReference type="HOGENOM" id="CLU_516884_0_0_1"/>
<dbReference type="PANTHER" id="PTHR46082">
    <property type="entry name" value="ATP/GTP-BINDING PROTEIN-RELATED"/>
    <property type="match status" value="1"/>
</dbReference>
<feature type="compositionally biased region" description="Basic and acidic residues" evidence="1">
    <location>
        <begin position="317"/>
        <end position="327"/>
    </location>
</feature>
<name>W3X256_PESFW</name>
<evidence type="ECO:0000313" key="4">
    <source>
        <dbReference type="Proteomes" id="UP000030651"/>
    </source>
</evidence>
<feature type="transmembrane region" description="Helical" evidence="2">
    <location>
        <begin position="455"/>
        <end position="477"/>
    </location>
</feature>
<keyword evidence="2" id="KW-0812">Transmembrane</keyword>
<dbReference type="KEGG" id="pfy:PFICI_09315"/>
<dbReference type="GO" id="GO:0009116">
    <property type="term" value="P:nucleoside metabolic process"/>
    <property type="evidence" value="ECO:0007669"/>
    <property type="project" value="InterPro"/>
</dbReference>
<dbReference type="AlphaFoldDB" id="W3X256"/>
<dbReference type="InterPro" id="IPR035994">
    <property type="entry name" value="Nucleoside_phosphorylase_sf"/>
</dbReference>
<dbReference type="Proteomes" id="UP000030651">
    <property type="component" value="Unassembled WGS sequence"/>
</dbReference>
<feature type="compositionally biased region" description="Low complexity" evidence="1">
    <location>
        <begin position="332"/>
        <end position="349"/>
    </location>
</feature>
<keyword evidence="2" id="KW-0472">Membrane</keyword>
<dbReference type="InParanoid" id="W3X256"/>
<feature type="transmembrane region" description="Helical" evidence="2">
    <location>
        <begin position="420"/>
        <end position="443"/>
    </location>
</feature>
<evidence type="ECO:0000313" key="3">
    <source>
        <dbReference type="EMBL" id="ETS79462.1"/>
    </source>
</evidence>
<accession>W3X256</accession>
<dbReference type="OrthoDB" id="5424478at2759"/>
<evidence type="ECO:0000256" key="2">
    <source>
        <dbReference type="SAM" id="Phobius"/>
    </source>
</evidence>
<dbReference type="InterPro" id="IPR053137">
    <property type="entry name" value="NLR-like"/>
</dbReference>
<dbReference type="GO" id="GO:0003824">
    <property type="term" value="F:catalytic activity"/>
    <property type="evidence" value="ECO:0007669"/>
    <property type="project" value="InterPro"/>
</dbReference>
<dbReference type="EMBL" id="KI912114">
    <property type="protein sequence ID" value="ETS79462.1"/>
    <property type="molecule type" value="Genomic_DNA"/>
</dbReference>
<dbReference type="RefSeq" id="XP_007836087.1">
    <property type="nucleotide sequence ID" value="XM_007837896.1"/>
</dbReference>
<dbReference type="OMA" id="DSHAGKE"/>
<sequence>MSAFLNPEDFEIVWVVLPGSDPDIPYFLLDERYPGEFSSEVWSHQNCLDAGRMCGRDVLIARFFEGPPINFPYNLFSEMRNKFPNLLLGLIVGIQETVPDLTQIFSEDVRLGDLLVGLLNGETAERTAYRLSKEADPSYNDASYTPEKGQARETMNSNVQTAISDIELEAPSDTHRFFDYYGALKIRGYHSKRFIDPGQNFDILYRTNGDGIEKRVKGRVPRTSRQRTRVWHGPVDPGKYYATQDPKFWGIFKENKDMGTRLPVYVIRGICNYGDGHDTSKWRSYAAAMAGAYAKAVLDKIRPRELNIANTASGFERDDTERADNLRSRAVQQQTSQIDSTSTSSHSTTGRVEKEEVPQNLSPEIARWPMLFPIFHRSMLMAVVLVFGLLGGAMITLAVIQTRDPVCNPTRDTLVTDDGFWTMLSQLCFLVLTIYCTLYPVVLRSKRREAFINKFWFMGLLLISFMAAGAAVITYPWNWKAATILWCASSFVQVLSTAQLANSLEPMTDNEYLPRRGTFEMEELRSR</sequence>
<feature type="transmembrane region" description="Helical" evidence="2">
    <location>
        <begin position="379"/>
        <end position="400"/>
    </location>
</feature>
<dbReference type="GeneID" id="19274328"/>
<dbReference type="STRING" id="1229662.W3X256"/>
<protein>
    <submittedName>
        <fullName evidence="3">Uncharacterized protein</fullName>
    </submittedName>
</protein>
<dbReference type="Gene3D" id="3.40.50.1580">
    <property type="entry name" value="Nucleoside phosphorylase domain"/>
    <property type="match status" value="1"/>
</dbReference>
<organism evidence="3 4">
    <name type="scientific">Pestalotiopsis fici (strain W106-1 / CGMCC3.15140)</name>
    <dbReference type="NCBI Taxonomy" id="1229662"/>
    <lineage>
        <taxon>Eukaryota</taxon>
        <taxon>Fungi</taxon>
        <taxon>Dikarya</taxon>
        <taxon>Ascomycota</taxon>
        <taxon>Pezizomycotina</taxon>
        <taxon>Sordariomycetes</taxon>
        <taxon>Xylariomycetidae</taxon>
        <taxon>Amphisphaeriales</taxon>
        <taxon>Sporocadaceae</taxon>
        <taxon>Pestalotiopsis</taxon>
    </lineage>
</organism>
<dbReference type="PANTHER" id="PTHR46082:SF11">
    <property type="entry name" value="AAA+ ATPASE DOMAIN-CONTAINING PROTEIN-RELATED"/>
    <property type="match status" value="1"/>
</dbReference>
<evidence type="ECO:0000256" key="1">
    <source>
        <dbReference type="SAM" id="MobiDB-lite"/>
    </source>
</evidence>
<dbReference type="SUPFAM" id="SSF53167">
    <property type="entry name" value="Purine and uridine phosphorylases"/>
    <property type="match status" value="1"/>
</dbReference>
<proteinExistence type="predicted"/>
<keyword evidence="2" id="KW-1133">Transmembrane helix</keyword>